<feature type="region of interest" description="Disordered" evidence="1">
    <location>
        <begin position="62"/>
        <end position="87"/>
    </location>
</feature>
<protein>
    <submittedName>
        <fullName evidence="2">Uncharacterized protein</fullName>
    </submittedName>
</protein>
<dbReference type="Proteomes" id="UP001162156">
    <property type="component" value="Unassembled WGS sequence"/>
</dbReference>
<evidence type="ECO:0000313" key="2">
    <source>
        <dbReference type="EMBL" id="KAJ8963554.1"/>
    </source>
</evidence>
<keyword evidence="3" id="KW-1185">Reference proteome</keyword>
<gene>
    <name evidence="2" type="ORF">NQ314_005559</name>
</gene>
<evidence type="ECO:0000313" key="3">
    <source>
        <dbReference type="Proteomes" id="UP001162156"/>
    </source>
</evidence>
<accession>A0AAV8ZJJ2</accession>
<name>A0AAV8ZJJ2_9CUCU</name>
<comment type="caution">
    <text evidence="2">The sequence shown here is derived from an EMBL/GenBank/DDBJ whole genome shotgun (WGS) entry which is preliminary data.</text>
</comment>
<proteinExistence type="predicted"/>
<organism evidence="2 3">
    <name type="scientific">Rhamnusium bicolor</name>
    <dbReference type="NCBI Taxonomy" id="1586634"/>
    <lineage>
        <taxon>Eukaryota</taxon>
        <taxon>Metazoa</taxon>
        <taxon>Ecdysozoa</taxon>
        <taxon>Arthropoda</taxon>
        <taxon>Hexapoda</taxon>
        <taxon>Insecta</taxon>
        <taxon>Pterygota</taxon>
        <taxon>Neoptera</taxon>
        <taxon>Endopterygota</taxon>
        <taxon>Coleoptera</taxon>
        <taxon>Polyphaga</taxon>
        <taxon>Cucujiformia</taxon>
        <taxon>Chrysomeloidea</taxon>
        <taxon>Cerambycidae</taxon>
        <taxon>Lepturinae</taxon>
        <taxon>Rhagiini</taxon>
        <taxon>Rhamnusium</taxon>
    </lineage>
</organism>
<reference evidence="2" key="1">
    <citation type="journal article" date="2023" name="Insect Mol. Biol.">
        <title>Genome sequencing provides insights into the evolution of gene families encoding plant cell wall-degrading enzymes in longhorned beetles.</title>
        <authorList>
            <person name="Shin N.R."/>
            <person name="Okamura Y."/>
            <person name="Kirsch R."/>
            <person name="Pauchet Y."/>
        </authorList>
    </citation>
    <scope>NUCLEOTIDE SEQUENCE</scope>
    <source>
        <strain evidence="2">RBIC_L_NR</strain>
    </source>
</reference>
<dbReference type="AlphaFoldDB" id="A0AAV8ZJJ2"/>
<sequence length="87" mass="9558">MSALARLVPNLLNPINRIISLTGQILQPAPKFHSLTSDGASQIKPGGLFDIFTRTNIRIHFPRPSKENESKGTVGKPECPPQQVEEL</sequence>
<dbReference type="EMBL" id="JANEYF010001537">
    <property type="protein sequence ID" value="KAJ8963554.1"/>
    <property type="molecule type" value="Genomic_DNA"/>
</dbReference>
<evidence type="ECO:0000256" key="1">
    <source>
        <dbReference type="SAM" id="MobiDB-lite"/>
    </source>
</evidence>